<dbReference type="Pfam" id="PF00392">
    <property type="entry name" value="GntR"/>
    <property type="match status" value="1"/>
</dbReference>
<dbReference type="GO" id="GO:0003700">
    <property type="term" value="F:DNA-binding transcription factor activity"/>
    <property type="evidence" value="ECO:0007669"/>
    <property type="project" value="InterPro"/>
</dbReference>
<evidence type="ECO:0000259" key="6">
    <source>
        <dbReference type="PROSITE" id="PS50977"/>
    </source>
</evidence>
<protein>
    <submittedName>
        <fullName evidence="7">GntR family transcriptional regulator</fullName>
    </submittedName>
</protein>
<dbReference type="RefSeq" id="WP_120753863.1">
    <property type="nucleotide sequence ID" value="NZ_RBAM01000002.1"/>
</dbReference>
<keyword evidence="3" id="KW-0804">Transcription</keyword>
<dbReference type="Proteomes" id="UP000270343">
    <property type="component" value="Unassembled WGS sequence"/>
</dbReference>
<name>A0A3B0BZ05_9ACTN</name>
<proteinExistence type="predicted"/>
<comment type="caution">
    <text evidence="7">The sequence shown here is derived from an EMBL/GenBank/DDBJ whole genome shotgun (WGS) entry which is preliminary data.</text>
</comment>
<dbReference type="OrthoDB" id="2570341at2"/>
<reference evidence="7 8" key="1">
    <citation type="journal article" date="2015" name="Antonie Van Leeuwenhoek">
        <title>Streptomyces klenkii sp. nov., isolated from deep marine sediment.</title>
        <authorList>
            <person name="Veyisoglu A."/>
            <person name="Sahin N."/>
        </authorList>
    </citation>
    <scope>NUCLEOTIDE SEQUENCE [LARGE SCALE GENOMIC DNA]</scope>
    <source>
        <strain evidence="7 8">KCTC 29202</strain>
    </source>
</reference>
<dbReference type="CDD" id="cd07377">
    <property type="entry name" value="WHTH_GntR"/>
    <property type="match status" value="1"/>
</dbReference>
<dbReference type="InterPro" id="IPR000524">
    <property type="entry name" value="Tscrpt_reg_HTH_GntR"/>
</dbReference>
<evidence type="ECO:0000313" key="7">
    <source>
        <dbReference type="EMBL" id="RKN76536.1"/>
    </source>
</evidence>
<evidence type="ECO:0000256" key="3">
    <source>
        <dbReference type="ARBA" id="ARBA00023163"/>
    </source>
</evidence>
<feature type="domain" description="HTH gntR-type" evidence="5">
    <location>
        <begin position="12"/>
        <end position="80"/>
    </location>
</feature>
<dbReference type="InterPro" id="IPR009057">
    <property type="entry name" value="Homeodomain-like_sf"/>
</dbReference>
<feature type="DNA-binding region" description="H-T-H motif" evidence="4">
    <location>
        <begin position="124"/>
        <end position="143"/>
    </location>
</feature>
<dbReference type="PROSITE" id="PS50977">
    <property type="entry name" value="HTH_TETR_2"/>
    <property type="match status" value="1"/>
</dbReference>
<dbReference type="InterPro" id="IPR036388">
    <property type="entry name" value="WH-like_DNA-bd_sf"/>
</dbReference>
<evidence type="ECO:0000256" key="4">
    <source>
        <dbReference type="PROSITE-ProRule" id="PRU00335"/>
    </source>
</evidence>
<dbReference type="GO" id="GO:0000976">
    <property type="term" value="F:transcription cis-regulatory region binding"/>
    <property type="evidence" value="ECO:0007669"/>
    <property type="project" value="TreeGrafter"/>
</dbReference>
<dbReference type="InterPro" id="IPR001647">
    <property type="entry name" value="HTH_TetR"/>
</dbReference>
<dbReference type="PROSITE" id="PS50949">
    <property type="entry name" value="HTH_GNTR"/>
    <property type="match status" value="1"/>
</dbReference>
<evidence type="ECO:0000256" key="1">
    <source>
        <dbReference type="ARBA" id="ARBA00023015"/>
    </source>
</evidence>
<dbReference type="Gene3D" id="1.10.10.10">
    <property type="entry name" value="Winged helix-like DNA-binding domain superfamily/Winged helix DNA-binding domain"/>
    <property type="match status" value="1"/>
</dbReference>
<dbReference type="InterPro" id="IPR036390">
    <property type="entry name" value="WH_DNA-bd_sf"/>
</dbReference>
<dbReference type="SUPFAM" id="SSF46689">
    <property type="entry name" value="Homeodomain-like"/>
    <property type="match status" value="1"/>
</dbReference>
<accession>A0A3B0BZ05</accession>
<dbReference type="EMBL" id="RBAM01000002">
    <property type="protein sequence ID" value="RKN76536.1"/>
    <property type="molecule type" value="Genomic_DNA"/>
</dbReference>
<dbReference type="Gene3D" id="1.10.357.10">
    <property type="entry name" value="Tetracycline Repressor, domain 2"/>
    <property type="match status" value="1"/>
</dbReference>
<dbReference type="SUPFAM" id="SSF46785">
    <property type="entry name" value="Winged helix' DNA-binding domain"/>
    <property type="match status" value="1"/>
</dbReference>
<dbReference type="PANTHER" id="PTHR30055">
    <property type="entry name" value="HTH-TYPE TRANSCRIPTIONAL REGULATOR RUTR"/>
    <property type="match status" value="1"/>
</dbReference>
<dbReference type="AlphaFoldDB" id="A0A3B0BZ05"/>
<dbReference type="PANTHER" id="PTHR30055:SF151">
    <property type="entry name" value="TRANSCRIPTIONAL REGULATORY PROTEIN"/>
    <property type="match status" value="1"/>
</dbReference>
<organism evidence="7 8">
    <name type="scientific">Streptomyces klenkii</name>
    <dbReference type="NCBI Taxonomy" id="1420899"/>
    <lineage>
        <taxon>Bacteria</taxon>
        <taxon>Bacillati</taxon>
        <taxon>Actinomycetota</taxon>
        <taxon>Actinomycetes</taxon>
        <taxon>Kitasatosporales</taxon>
        <taxon>Streptomycetaceae</taxon>
        <taxon>Streptomyces</taxon>
    </lineage>
</organism>
<evidence type="ECO:0000259" key="5">
    <source>
        <dbReference type="PROSITE" id="PS50949"/>
    </source>
</evidence>
<gene>
    <name evidence="7" type="ORF">D7231_06010</name>
</gene>
<keyword evidence="2 4" id="KW-0238">DNA-binding</keyword>
<feature type="domain" description="HTH tetR-type" evidence="6">
    <location>
        <begin position="101"/>
        <end position="161"/>
    </location>
</feature>
<dbReference type="InterPro" id="IPR036271">
    <property type="entry name" value="Tet_transcr_reg_TetR-rel_C_sf"/>
</dbReference>
<keyword evidence="1" id="KW-0805">Transcription regulation</keyword>
<evidence type="ECO:0000256" key="2">
    <source>
        <dbReference type="ARBA" id="ARBA00023125"/>
    </source>
</evidence>
<dbReference type="SUPFAM" id="SSF48498">
    <property type="entry name" value="Tetracyclin repressor-like, C-terminal domain"/>
    <property type="match status" value="1"/>
</dbReference>
<evidence type="ECO:0000313" key="8">
    <source>
        <dbReference type="Proteomes" id="UP000270343"/>
    </source>
</evidence>
<sequence>MGVLEQPAAAAPAPYRRIAAELRARIASGEIRTGEKVPSVRQIAQEWGITASTAGKVLSVLRAEGLVRAVPGVGTVVAAAPGGAPGARTGPPPGRVNGTRPLTRDRIVRTAVALADARGGAALSMRALAAELRVPTMALYRHVPGKDDLVALMADAVFAEAGLSGSAPAGWRGRLEAVARHQWSLYRRHPWLARTVLPAAAAGLMEWAVSPALRQGLEPGAVPRIAATVASYVRGVAVSLTDGPATPDLDPFFTFGLARLLDGVHTYIEQRPAEP</sequence>
<dbReference type="InterPro" id="IPR050109">
    <property type="entry name" value="HTH-type_TetR-like_transc_reg"/>
</dbReference>
<dbReference type="Pfam" id="PF00440">
    <property type="entry name" value="TetR_N"/>
    <property type="match status" value="1"/>
</dbReference>
<dbReference type="SMART" id="SM00345">
    <property type="entry name" value="HTH_GNTR"/>
    <property type="match status" value="1"/>
</dbReference>
<keyword evidence="8" id="KW-1185">Reference proteome</keyword>